<evidence type="ECO:0000313" key="4">
    <source>
        <dbReference type="Proteomes" id="UP000034054"/>
    </source>
</evidence>
<dbReference type="PIRSF" id="PIRSF005578">
    <property type="entry name" value="TlyA"/>
    <property type="match status" value="1"/>
</dbReference>
<organism evidence="3 4">
    <name type="scientific">Candidatus Uhrbacteria bacterium GW2011_GWA2_52_8d</name>
    <dbReference type="NCBI Taxonomy" id="1618979"/>
    <lineage>
        <taxon>Bacteria</taxon>
        <taxon>Candidatus Uhriibacteriota</taxon>
    </lineage>
</organism>
<dbReference type="GO" id="GO:0008168">
    <property type="term" value="F:methyltransferase activity"/>
    <property type="evidence" value="ECO:0007669"/>
    <property type="project" value="InterPro"/>
</dbReference>
<evidence type="ECO:0000256" key="1">
    <source>
        <dbReference type="ARBA" id="ARBA00022884"/>
    </source>
</evidence>
<proteinExistence type="predicted"/>
<feature type="domain" description="Ribosomal RNA methyltransferase FtsJ" evidence="2">
    <location>
        <begin position="32"/>
        <end position="213"/>
    </location>
</feature>
<gene>
    <name evidence="3" type="ORF">UY76_C0018G0013</name>
</gene>
<dbReference type="CDD" id="cd02440">
    <property type="entry name" value="AdoMet_MTases"/>
    <property type="match status" value="1"/>
</dbReference>
<dbReference type="AlphaFoldDB" id="A0A0G1XPF2"/>
<dbReference type="Proteomes" id="UP000034054">
    <property type="component" value="Unassembled WGS sequence"/>
</dbReference>
<dbReference type="GO" id="GO:0003723">
    <property type="term" value="F:RNA binding"/>
    <property type="evidence" value="ECO:0007669"/>
    <property type="project" value="UniProtKB-KW"/>
</dbReference>
<dbReference type="PANTHER" id="PTHR32319">
    <property type="entry name" value="BACTERIAL HEMOLYSIN-LIKE PROTEIN"/>
    <property type="match status" value="1"/>
</dbReference>
<sequence>MSLKGSSRASPTASSSENTFCRVASVCIAIPWVSRAGLKLEKALETWPVHVANAVCLDIGASTGGFTEVLLHRGAGKVYALDVGHDQLAQRLRDNQHVIVMEGKNIRETTSEWFTEPLDVITADVSFISLKHVLPKVAELLRDKGEAVVLIKPQFEVGKERIRKGVVRDPALHERVIDTIKTLAIKEGLTPVDIIESPIKGTGGNKEFLLYLKKLEPKSD</sequence>
<dbReference type="InterPro" id="IPR029063">
    <property type="entry name" value="SAM-dependent_MTases_sf"/>
</dbReference>
<dbReference type="InterPro" id="IPR004538">
    <property type="entry name" value="Hemolysin_A/TlyA"/>
</dbReference>
<dbReference type="PATRIC" id="fig|1618979.3.peg.311"/>
<dbReference type="InterPro" id="IPR002877">
    <property type="entry name" value="RNA_MeTrfase_FtsJ_dom"/>
</dbReference>
<evidence type="ECO:0000313" key="3">
    <source>
        <dbReference type="EMBL" id="KKW32750.1"/>
    </source>
</evidence>
<dbReference type="SUPFAM" id="SSF53335">
    <property type="entry name" value="S-adenosyl-L-methionine-dependent methyltransferases"/>
    <property type="match status" value="1"/>
</dbReference>
<dbReference type="EMBL" id="LCRH01000018">
    <property type="protein sequence ID" value="KKW32750.1"/>
    <property type="molecule type" value="Genomic_DNA"/>
</dbReference>
<dbReference type="PANTHER" id="PTHR32319:SF0">
    <property type="entry name" value="BACTERIAL HEMOLYSIN-LIKE PROTEIN"/>
    <property type="match status" value="1"/>
</dbReference>
<keyword evidence="1" id="KW-0694">RNA-binding</keyword>
<reference evidence="3 4" key="1">
    <citation type="journal article" date="2015" name="Nature">
        <title>rRNA introns, odd ribosomes, and small enigmatic genomes across a large radiation of phyla.</title>
        <authorList>
            <person name="Brown C.T."/>
            <person name="Hug L.A."/>
            <person name="Thomas B.C."/>
            <person name="Sharon I."/>
            <person name="Castelle C.J."/>
            <person name="Singh A."/>
            <person name="Wilkins M.J."/>
            <person name="Williams K.H."/>
            <person name="Banfield J.F."/>
        </authorList>
    </citation>
    <scope>NUCLEOTIDE SEQUENCE [LARGE SCALE GENOMIC DNA]</scope>
</reference>
<dbReference type="GO" id="GO:0032259">
    <property type="term" value="P:methylation"/>
    <property type="evidence" value="ECO:0007669"/>
    <property type="project" value="InterPro"/>
</dbReference>
<protein>
    <submittedName>
        <fullName evidence="3">Hemolysin A</fullName>
    </submittedName>
</protein>
<comment type="caution">
    <text evidence="3">The sequence shown here is derived from an EMBL/GenBank/DDBJ whole genome shotgun (WGS) entry which is preliminary data.</text>
</comment>
<evidence type="ECO:0000259" key="2">
    <source>
        <dbReference type="Pfam" id="PF01728"/>
    </source>
</evidence>
<dbReference type="Gene3D" id="3.40.50.150">
    <property type="entry name" value="Vaccinia Virus protein VP39"/>
    <property type="match status" value="1"/>
</dbReference>
<dbReference type="Pfam" id="PF01728">
    <property type="entry name" value="FtsJ"/>
    <property type="match status" value="1"/>
</dbReference>
<dbReference type="InterPro" id="IPR047048">
    <property type="entry name" value="TlyA"/>
</dbReference>
<name>A0A0G1XPF2_9BACT</name>
<accession>A0A0G1XPF2</accession>